<accession>A0AAF1KPY9</accession>
<protein>
    <submittedName>
        <fullName evidence="2">Nuclear transport factor 2 family protein</fullName>
    </submittedName>
</protein>
<name>A0AAF1KPY9_9PROT</name>
<reference evidence="2" key="2">
    <citation type="journal article" date="2021" name="Syst. Appl. Microbiol.">
        <title>Roseomonas hellenica sp. nov., isolated from roots of wild-growing Alkanna tinctoria.</title>
        <authorList>
            <person name="Rat A."/>
            <person name="Naranjo H.D."/>
            <person name="Lebbe L."/>
            <person name="Cnockaert M."/>
            <person name="Krigas N."/>
            <person name="Grigoriadou K."/>
            <person name="Maloupa E."/>
            <person name="Willems A."/>
        </authorList>
    </citation>
    <scope>NUCLEOTIDE SEQUENCE</scope>
    <source>
        <strain evidence="2">LMG 28251</strain>
    </source>
</reference>
<proteinExistence type="predicted"/>
<dbReference type="EMBL" id="JAAEDH010000021">
    <property type="protein sequence ID" value="MBR0656743.1"/>
    <property type="molecule type" value="Genomic_DNA"/>
</dbReference>
<gene>
    <name evidence="2" type="ORF">GXW79_16805</name>
</gene>
<dbReference type="AlphaFoldDB" id="A0AAF1KPY9"/>
<dbReference type="RefSeq" id="WP_211875609.1">
    <property type="nucleotide sequence ID" value="NZ_JAAEDH010000021.1"/>
</dbReference>
<keyword evidence="3" id="KW-1185">Reference proteome</keyword>
<dbReference type="Gene3D" id="3.10.450.50">
    <property type="match status" value="1"/>
</dbReference>
<comment type="caution">
    <text evidence="2">The sequence shown here is derived from an EMBL/GenBank/DDBJ whole genome shotgun (WGS) entry which is preliminary data.</text>
</comment>
<dbReference type="InterPro" id="IPR027843">
    <property type="entry name" value="DUF4440"/>
</dbReference>
<dbReference type="SUPFAM" id="SSF54427">
    <property type="entry name" value="NTF2-like"/>
    <property type="match status" value="1"/>
</dbReference>
<evidence type="ECO:0000313" key="2">
    <source>
        <dbReference type="EMBL" id="MBR0656743.1"/>
    </source>
</evidence>
<evidence type="ECO:0000313" key="3">
    <source>
        <dbReference type="Proteomes" id="UP001196068"/>
    </source>
</evidence>
<dbReference type="Proteomes" id="UP001196068">
    <property type="component" value="Unassembled WGS sequence"/>
</dbReference>
<feature type="domain" description="DUF4440" evidence="1">
    <location>
        <begin position="9"/>
        <end position="107"/>
    </location>
</feature>
<sequence>MDDAQIWDLEESLWTGGAERYQELVDEACVMVLPSDPFIMTGQQAIDAVSETPRWSQVRFSGQQTVHPEGDLVVIAYHAAAQRKGADDYQAYCTTTWQRRPNEEWRVVQHQQTPPITAGAG</sequence>
<evidence type="ECO:0000259" key="1">
    <source>
        <dbReference type="Pfam" id="PF14534"/>
    </source>
</evidence>
<dbReference type="InterPro" id="IPR032710">
    <property type="entry name" value="NTF2-like_dom_sf"/>
</dbReference>
<organism evidence="2 3">
    <name type="scientific">Plastoroseomonas arctica</name>
    <dbReference type="NCBI Taxonomy" id="1509237"/>
    <lineage>
        <taxon>Bacteria</taxon>
        <taxon>Pseudomonadati</taxon>
        <taxon>Pseudomonadota</taxon>
        <taxon>Alphaproteobacteria</taxon>
        <taxon>Acetobacterales</taxon>
        <taxon>Acetobacteraceae</taxon>
        <taxon>Plastoroseomonas</taxon>
    </lineage>
</organism>
<reference evidence="2" key="1">
    <citation type="submission" date="2020-01" db="EMBL/GenBank/DDBJ databases">
        <authorList>
            <person name="Rat A."/>
        </authorList>
    </citation>
    <scope>NUCLEOTIDE SEQUENCE</scope>
    <source>
        <strain evidence="2">LMG 28251</strain>
    </source>
</reference>
<dbReference type="Pfam" id="PF14534">
    <property type="entry name" value="DUF4440"/>
    <property type="match status" value="1"/>
</dbReference>